<dbReference type="AlphaFoldDB" id="A0A517M0T1"/>
<dbReference type="Gene3D" id="2.120.10.10">
    <property type="match status" value="1"/>
</dbReference>
<dbReference type="EMBL" id="CP036261">
    <property type="protein sequence ID" value="QDS88483.1"/>
    <property type="molecule type" value="Genomic_DNA"/>
</dbReference>
<gene>
    <name evidence="2" type="ORF">EC9_26740</name>
</gene>
<evidence type="ECO:0000313" key="2">
    <source>
        <dbReference type="EMBL" id="QDS88483.1"/>
    </source>
</evidence>
<feature type="domain" description="Sialidase" evidence="1">
    <location>
        <begin position="140"/>
        <end position="351"/>
    </location>
</feature>
<dbReference type="RefSeq" id="WP_145345746.1">
    <property type="nucleotide sequence ID" value="NZ_CP036261.1"/>
</dbReference>
<dbReference type="InterPro" id="IPR011040">
    <property type="entry name" value="Sialidase"/>
</dbReference>
<dbReference type="Proteomes" id="UP000319557">
    <property type="component" value="Chromosome"/>
</dbReference>
<sequence length="427" mass="47595">MRSQPPKRFTLIFAAISVVLSSTEKLPAADAQPPCVTIVKRELTDAVSPYYRAIYGDVAKDRLVSSSWQSDDNGKNWSPIRSHHALARGLTPGFRRNPTTSTLDPNRNCVLAIVNALDTPNLDPKINEPPIAQKTYYLRYRVSTDGGASWLCDDPIVGVGDYDAKHPFDDLWIGKNAIYVGDNGCAPIVTDSGRVLLPVQMTVLDDAGELYQPPRAHTYTEAVALVGTWTDKNRITWRMPTRVKGDPEKTVRGLIEPTIAEAPDGRILMVMRGSNSHDSTVASSKWFAVSNDEGETWSEPKRWAYDDGTSFYSPSSMSVLMRHSSGRVFWGGNITPENPKGNLPRFPLVIGEVDPQSLQLIRSSVVVVDQKNPEDANRGRLDLSHVHLMEDRETKEMILTYTRAYHAYRQREFALLRLALSSPEDAQ</sequence>
<keyword evidence="3" id="KW-1185">Reference proteome</keyword>
<evidence type="ECO:0000313" key="3">
    <source>
        <dbReference type="Proteomes" id="UP000319557"/>
    </source>
</evidence>
<dbReference type="Pfam" id="PF13088">
    <property type="entry name" value="BNR_2"/>
    <property type="match status" value="1"/>
</dbReference>
<reference evidence="2 3" key="1">
    <citation type="submission" date="2019-02" db="EMBL/GenBank/DDBJ databases">
        <title>Deep-cultivation of Planctomycetes and their phenomic and genomic characterization uncovers novel biology.</title>
        <authorList>
            <person name="Wiegand S."/>
            <person name="Jogler M."/>
            <person name="Boedeker C."/>
            <person name="Pinto D."/>
            <person name="Vollmers J."/>
            <person name="Rivas-Marin E."/>
            <person name="Kohn T."/>
            <person name="Peeters S.H."/>
            <person name="Heuer A."/>
            <person name="Rast P."/>
            <person name="Oberbeckmann S."/>
            <person name="Bunk B."/>
            <person name="Jeske O."/>
            <person name="Meyerdierks A."/>
            <person name="Storesund J.E."/>
            <person name="Kallscheuer N."/>
            <person name="Luecker S."/>
            <person name="Lage O.M."/>
            <person name="Pohl T."/>
            <person name="Merkel B.J."/>
            <person name="Hornburger P."/>
            <person name="Mueller R.-W."/>
            <person name="Bruemmer F."/>
            <person name="Labrenz M."/>
            <person name="Spormann A.M."/>
            <person name="Op den Camp H."/>
            <person name="Overmann J."/>
            <person name="Amann R."/>
            <person name="Jetten M.S.M."/>
            <person name="Mascher T."/>
            <person name="Medema M.H."/>
            <person name="Devos D.P."/>
            <person name="Kaster A.-K."/>
            <person name="Ovreas L."/>
            <person name="Rohde M."/>
            <person name="Galperin M.Y."/>
            <person name="Jogler C."/>
        </authorList>
    </citation>
    <scope>NUCLEOTIDE SEQUENCE [LARGE SCALE GENOMIC DNA]</scope>
    <source>
        <strain evidence="2 3">EC9</strain>
    </source>
</reference>
<dbReference type="SUPFAM" id="SSF50939">
    <property type="entry name" value="Sialidases"/>
    <property type="match status" value="1"/>
</dbReference>
<accession>A0A517M0T1</accession>
<protein>
    <recommendedName>
        <fullName evidence="1">Sialidase domain-containing protein</fullName>
    </recommendedName>
</protein>
<dbReference type="KEGG" id="ruv:EC9_26740"/>
<dbReference type="InterPro" id="IPR036278">
    <property type="entry name" value="Sialidase_sf"/>
</dbReference>
<dbReference type="OrthoDB" id="2512747at2"/>
<dbReference type="CDD" id="cd15482">
    <property type="entry name" value="Sialidase_non-viral"/>
    <property type="match status" value="1"/>
</dbReference>
<organism evidence="2 3">
    <name type="scientific">Rosistilla ulvae</name>
    <dbReference type="NCBI Taxonomy" id="1930277"/>
    <lineage>
        <taxon>Bacteria</taxon>
        <taxon>Pseudomonadati</taxon>
        <taxon>Planctomycetota</taxon>
        <taxon>Planctomycetia</taxon>
        <taxon>Pirellulales</taxon>
        <taxon>Pirellulaceae</taxon>
        <taxon>Rosistilla</taxon>
    </lineage>
</organism>
<name>A0A517M0T1_9BACT</name>
<proteinExistence type="predicted"/>
<evidence type="ECO:0000259" key="1">
    <source>
        <dbReference type="Pfam" id="PF13088"/>
    </source>
</evidence>